<sequence>MTERIGLFADLHSNLEAFEAYMAHAEELGFSLVIS</sequence>
<dbReference type="EMBL" id="CP001010">
    <property type="protein sequence ID" value="ACB44806.1"/>
    <property type="molecule type" value="Genomic_DNA"/>
</dbReference>
<protein>
    <submittedName>
        <fullName evidence="1">Metallophosphoesterase</fullName>
    </submittedName>
</protein>
<proteinExistence type="predicted"/>
<reference evidence="1" key="1">
    <citation type="submission" date="2008-03" db="EMBL/GenBank/DDBJ databases">
        <title>Complete sequence of Polynucleobacter necessarius STIR1.</title>
        <authorList>
            <consortium name="US DOE Joint Genome Institute"/>
            <person name="Copeland A."/>
            <person name="Lucas S."/>
            <person name="Lapidus A."/>
            <person name="Barry K."/>
            <person name="Detter J.C."/>
            <person name="Glavina del Rio T."/>
            <person name="Hammon N."/>
            <person name="Israni S."/>
            <person name="Dalin E."/>
            <person name="Tice H."/>
            <person name="Pitluck S."/>
            <person name="Chain P."/>
            <person name="Malfatti S."/>
            <person name="Shin M."/>
            <person name="Vergez L."/>
            <person name="Schmutz J."/>
            <person name="Larimer F."/>
            <person name="Land M."/>
            <person name="Hauser L."/>
            <person name="Kyrpides N."/>
            <person name="Kim E."/>
            <person name="Hahn M."/>
            <person name="Richardson P."/>
        </authorList>
    </citation>
    <scope>NUCLEOTIDE SEQUENCE [LARGE SCALE GENOMIC DNA]</scope>
    <source>
        <strain evidence="1">STIR1</strain>
    </source>
</reference>
<dbReference type="AlphaFoldDB" id="B1XSK7"/>
<dbReference type="HOGENOM" id="CLU_3366480_0_0_4"/>
<accession>B1XSK7</accession>
<gene>
    <name evidence="1" type="ordered locus">Pnec_1749</name>
</gene>
<dbReference type="STRING" id="452638.Pnec_1749"/>
<dbReference type="InterPro" id="IPR029052">
    <property type="entry name" value="Metallo-depent_PP-like"/>
</dbReference>
<name>B1XSK7_POLNS</name>
<dbReference type="KEGG" id="pne:Pnec_1749"/>
<evidence type="ECO:0000313" key="1">
    <source>
        <dbReference type="EMBL" id="ACB44806.1"/>
    </source>
</evidence>
<dbReference type="SUPFAM" id="SSF56300">
    <property type="entry name" value="Metallo-dependent phosphatases"/>
    <property type="match status" value="1"/>
</dbReference>
<organism evidence="1">
    <name type="scientific">Polynucleobacter necessarius subsp. necessarius (strain STIR1)</name>
    <dbReference type="NCBI Taxonomy" id="452638"/>
    <lineage>
        <taxon>Bacteria</taxon>
        <taxon>Pseudomonadati</taxon>
        <taxon>Pseudomonadota</taxon>
        <taxon>Betaproteobacteria</taxon>
        <taxon>Burkholderiales</taxon>
        <taxon>Burkholderiaceae</taxon>
        <taxon>Polynucleobacter</taxon>
    </lineage>
</organism>